<feature type="domain" description="RING-type" evidence="18">
    <location>
        <begin position="1643"/>
        <end position="1689"/>
    </location>
</feature>
<keyword evidence="11 15" id="KW-0863">Zinc-finger</keyword>
<comment type="similarity">
    <text evidence="4 16">Belongs to the LTN1 family.</text>
</comment>
<evidence type="ECO:0000313" key="20">
    <source>
        <dbReference type="Proteomes" id="UP000016923"/>
    </source>
</evidence>
<evidence type="ECO:0000256" key="2">
    <source>
        <dbReference type="ARBA" id="ARBA00004514"/>
    </source>
</evidence>
<evidence type="ECO:0000256" key="9">
    <source>
        <dbReference type="ARBA" id="ARBA00022723"/>
    </source>
</evidence>
<keyword evidence="13 16" id="KW-0862">Zinc</keyword>
<dbReference type="Gene3D" id="3.30.40.10">
    <property type="entry name" value="Zinc/RING finger domain, C3HC4 (zinc finger)"/>
    <property type="match status" value="1"/>
</dbReference>
<dbReference type="PANTHER" id="PTHR12389:SF0">
    <property type="entry name" value="E3 UBIQUITIN-PROTEIN LIGASE LISTERIN"/>
    <property type="match status" value="1"/>
</dbReference>
<dbReference type="Pfam" id="PF22999">
    <property type="entry name" value="LTN1_E3_ligase_6th"/>
    <property type="match status" value="1"/>
</dbReference>
<evidence type="ECO:0000256" key="4">
    <source>
        <dbReference type="ARBA" id="ARBA00007997"/>
    </source>
</evidence>
<evidence type="ECO:0000256" key="3">
    <source>
        <dbReference type="ARBA" id="ARBA00004906"/>
    </source>
</evidence>
<keyword evidence="9 16" id="KW-0479">Metal-binding</keyword>
<keyword evidence="8 16" id="KW-0808">Transferase</keyword>
<comment type="subunit">
    <text evidence="16">Component of the ribosome quality control complex (RQC).</text>
</comment>
<keyword evidence="20" id="KW-1185">Reference proteome</keyword>
<evidence type="ECO:0000256" key="16">
    <source>
        <dbReference type="RuleBase" id="RU367090"/>
    </source>
</evidence>
<dbReference type="Pfam" id="PF22958">
    <property type="entry name" value="Ltn1_1st"/>
    <property type="match status" value="1"/>
</dbReference>
<dbReference type="SMART" id="SM00184">
    <property type="entry name" value="RING"/>
    <property type="match status" value="1"/>
</dbReference>
<dbReference type="SUPFAM" id="SSF48371">
    <property type="entry name" value="ARM repeat"/>
    <property type="match status" value="1"/>
</dbReference>
<evidence type="ECO:0000256" key="7">
    <source>
        <dbReference type="ARBA" id="ARBA00022490"/>
    </source>
</evidence>
<evidence type="ECO:0000256" key="5">
    <source>
        <dbReference type="ARBA" id="ARBA00012483"/>
    </source>
</evidence>
<dbReference type="Proteomes" id="UP000016923">
    <property type="component" value="Unassembled WGS sequence"/>
</dbReference>
<dbReference type="PANTHER" id="PTHR12389">
    <property type="entry name" value="ZINC FINGER PROTEIN 294"/>
    <property type="match status" value="1"/>
</dbReference>
<gene>
    <name evidence="19" type="ORF">F503_02651</name>
</gene>
<comment type="function">
    <text evidence="16">E3 ubiquitin-protein ligase. Component of the ribosome quality control complex (RQC), a ribosome-associated complex that mediates ubiquitination and extraction of incompletely synthesized nascent chains for proteasomal degradation.</text>
</comment>
<dbReference type="eggNOG" id="KOG0803">
    <property type="taxonomic scope" value="Eukaryota"/>
</dbReference>
<evidence type="ECO:0000256" key="12">
    <source>
        <dbReference type="ARBA" id="ARBA00022786"/>
    </source>
</evidence>
<dbReference type="GO" id="GO:0008270">
    <property type="term" value="F:zinc ion binding"/>
    <property type="evidence" value="ECO:0007669"/>
    <property type="project" value="UniProtKB-KW"/>
</dbReference>
<dbReference type="InterPro" id="IPR057030">
    <property type="entry name" value="TPR_Rkr-1"/>
</dbReference>
<dbReference type="InterPro" id="IPR054478">
    <property type="entry name" value="LTN1_UBC"/>
</dbReference>
<comment type="function">
    <text evidence="14">E3 ubiquitin-protein ligase component of the ribosome quality control complex (RQC), a ribosome-associated complex that mediates ubiquitination and extraction of incompletely synthesized nascent chains for proteasomal degradation. Mediates ubiquitination of proteins derived from mRNAs lacking stop codons (non-stop proteins) and other translation arrest products induced by poly-lysine sequences and tandem rare codons. Ubiquitination leads to CDC48 recruitment for extraction and degradation of the incomplete translation product. May indirectly play a role in chromatin function and transcription.</text>
</comment>
<dbReference type="InterPro" id="IPR039795">
    <property type="entry name" value="LTN1/Rkr1"/>
</dbReference>
<name>S3CJB6_OPHP1</name>
<dbReference type="OrthoDB" id="6108at2759"/>
<evidence type="ECO:0000256" key="8">
    <source>
        <dbReference type="ARBA" id="ARBA00022679"/>
    </source>
</evidence>
<dbReference type="InterPro" id="IPR001841">
    <property type="entry name" value="Znf_RING"/>
</dbReference>
<evidence type="ECO:0000259" key="18">
    <source>
        <dbReference type="PROSITE" id="PS50089"/>
    </source>
</evidence>
<comment type="catalytic activity">
    <reaction evidence="1 16">
        <text>S-ubiquitinyl-[E2 ubiquitin-conjugating enzyme]-L-cysteine + [acceptor protein]-L-lysine = [E2 ubiquitin-conjugating enzyme]-L-cysteine + N(6)-ubiquitinyl-[acceptor protein]-L-lysine.</text>
        <dbReference type="EC" id="2.3.2.27"/>
    </reaction>
</comment>
<keyword evidence="12 16" id="KW-0833">Ubl conjugation pathway</keyword>
<protein>
    <recommendedName>
        <fullName evidence="6 16">E3 ubiquitin-protein ligase listerin</fullName>
        <ecNumber evidence="5 16">2.3.2.27</ecNumber>
    </recommendedName>
    <alternativeName>
        <fullName evidence="16">RING-type E3 ubiquitin transferase listerin</fullName>
    </alternativeName>
</protein>
<organism evidence="19 20">
    <name type="scientific">Ophiostoma piceae (strain UAMH 11346)</name>
    <name type="common">Sap stain fungus</name>
    <dbReference type="NCBI Taxonomy" id="1262450"/>
    <lineage>
        <taxon>Eukaryota</taxon>
        <taxon>Fungi</taxon>
        <taxon>Dikarya</taxon>
        <taxon>Ascomycota</taxon>
        <taxon>Pezizomycotina</taxon>
        <taxon>Sordariomycetes</taxon>
        <taxon>Sordariomycetidae</taxon>
        <taxon>Ophiostomatales</taxon>
        <taxon>Ophiostomataceae</taxon>
        <taxon>Ophiostoma</taxon>
    </lineage>
</organism>
<dbReference type="CDD" id="cd16491">
    <property type="entry name" value="RING-CH-C4HC3_LTN1"/>
    <property type="match status" value="1"/>
</dbReference>
<accession>S3CJB6</accession>
<evidence type="ECO:0000256" key="15">
    <source>
        <dbReference type="PROSITE-ProRule" id="PRU00175"/>
    </source>
</evidence>
<dbReference type="SUPFAM" id="SSF57850">
    <property type="entry name" value="RING/U-box"/>
    <property type="match status" value="1"/>
</dbReference>
<evidence type="ECO:0000256" key="13">
    <source>
        <dbReference type="ARBA" id="ARBA00022833"/>
    </source>
</evidence>
<dbReference type="GO" id="GO:0005829">
    <property type="term" value="C:cytosol"/>
    <property type="evidence" value="ECO:0007669"/>
    <property type="project" value="UniProtKB-SubCell"/>
</dbReference>
<dbReference type="Pfam" id="PF23280">
    <property type="entry name" value="TPR_26"/>
    <property type="match status" value="1"/>
</dbReference>
<dbReference type="Pfam" id="PF13639">
    <property type="entry name" value="zf-RING_2"/>
    <property type="match status" value="1"/>
</dbReference>
<reference evidence="19 20" key="1">
    <citation type="journal article" date="2013" name="BMC Genomics">
        <title>The genome and transcriptome of the pine saprophyte Ophiostoma piceae, and a comparison with the bark beetle-associated pine pathogen Grosmannia clavigera.</title>
        <authorList>
            <person name="Haridas S."/>
            <person name="Wang Y."/>
            <person name="Lim L."/>
            <person name="Massoumi Alamouti S."/>
            <person name="Jackman S."/>
            <person name="Docking R."/>
            <person name="Robertson G."/>
            <person name="Birol I."/>
            <person name="Bohlmann J."/>
            <person name="Breuil C."/>
        </authorList>
    </citation>
    <scope>NUCLEOTIDE SEQUENCE [LARGE SCALE GENOMIC DNA]</scope>
    <source>
        <strain evidence="19 20">UAMH 11346</strain>
    </source>
</reference>
<evidence type="ECO:0000256" key="14">
    <source>
        <dbReference type="ARBA" id="ARBA00055150"/>
    </source>
</evidence>
<dbReference type="STRING" id="1262450.S3CJB6"/>
<dbReference type="GO" id="GO:1990116">
    <property type="term" value="P:ribosome-associated ubiquitin-dependent protein catabolic process"/>
    <property type="evidence" value="ECO:0007669"/>
    <property type="project" value="UniProtKB-UniRule"/>
</dbReference>
<dbReference type="EC" id="2.3.2.27" evidence="5 16"/>
<comment type="subcellular location">
    <subcellularLocation>
        <location evidence="2">Cytoplasm</location>
        <location evidence="2">Cytosol</location>
    </subcellularLocation>
</comment>
<feature type="compositionally biased region" description="Acidic residues" evidence="17">
    <location>
        <begin position="1163"/>
        <end position="1172"/>
    </location>
</feature>
<comment type="pathway">
    <text evidence="3 16">Protein modification; protein ubiquitination.</text>
</comment>
<dbReference type="InterPro" id="IPR039804">
    <property type="entry name" value="RING-CH-C4HC3_LTN1"/>
</dbReference>
<dbReference type="GO" id="GO:0072344">
    <property type="term" value="P:rescue of stalled ribosome"/>
    <property type="evidence" value="ECO:0007669"/>
    <property type="project" value="UniProtKB-UniRule"/>
</dbReference>
<keyword evidence="7" id="KW-0963">Cytoplasm</keyword>
<dbReference type="InterPro" id="IPR016024">
    <property type="entry name" value="ARM-type_fold"/>
</dbReference>
<dbReference type="InterPro" id="IPR013083">
    <property type="entry name" value="Znf_RING/FYVE/PHD"/>
</dbReference>
<dbReference type="Pfam" id="PF23009">
    <property type="entry name" value="UBC_like"/>
    <property type="match status" value="1"/>
</dbReference>
<evidence type="ECO:0000313" key="19">
    <source>
        <dbReference type="EMBL" id="EPE06523.1"/>
    </source>
</evidence>
<dbReference type="InterPro" id="IPR054477">
    <property type="entry name" value="LTN1_E3_ligase_6th"/>
</dbReference>
<feature type="region of interest" description="Disordered" evidence="17">
    <location>
        <begin position="1"/>
        <end position="43"/>
    </location>
</feature>
<dbReference type="OMA" id="IYGSHWE"/>
<feature type="region of interest" description="Disordered" evidence="17">
    <location>
        <begin position="1160"/>
        <end position="1181"/>
    </location>
</feature>
<dbReference type="FunFam" id="3.30.40.10:FF:000038">
    <property type="entry name" value="E3 ubiquitin-protein ligase listerin"/>
    <property type="match status" value="1"/>
</dbReference>
<dbReference type="EMBL" id="KE148153">
    <property type="protein sequence ID" value="EPE06523.1"/>
    <property type="molecule type" value="Genomic_DNA"/>
</dbReference>
<evidence type="ECO:0000256" key="1">
    <source>
        <dbReference type="ARBA" id="ARBA00000900"/>
    </source>
</evidence>
<dbReference type="GO" id="GO:0061630">
    <property type="term" value="F:ubiquitin protein ligase activity"/>
    <property type="evidence" value="ECO:0007669"/>
    <property type="project" value="UniProtKB-UniRule"/>
</dbReference>
<dbReference type="VEuPathDB" id="FungiDB:F503_02651"/>
<dbReference type="UniPathway" id="UPA00143"/>
<evidence type="ECO:0000256" key="6">
    <source>
        <dbReference type="ARBA" id="ARBA00017157"/>
    </source>
</evidence>
<dbReference type="InterPro" id="IPR054476">
    <property type="entry name" value="Ltn1_N"/>
</dbReference>
<keyword evidence="10" id="KW-0677">Repeat</keyword>
<dbReference type="GO" id="GO:0043023">
    <property type="term" value="F:ribosomal large subunit binding"/>
    <property type="evidence" value="ECO:0007669"/>
    <property type="project" value="TreeGrafter"/>
</dbReference>
<dbReference type="GO" id="GO:0016567">
    <property type="term" value="P:protein ubiquitination"/>
    <property type="evidence" value="ECO:0007669"/>
    <property type="project" value="UniProtKB-UniPathway"/>
</dbReference>
<dbReference type="PROSITE" id="PS50089">
    <property type="entry name" value="ZF_RING_2"/>
    <property type="match status" value="1"/>
</dbReference>
<evidence type="ECO:0000256" key="17">
    <source>
        <dbReference type="SAM" id="MobiDB-lite"/>
    </source>
</evidence>
<evidence type="ECO:0000256" key="11">
    <source>
        <dbReference type="ARBA" id="ARBA00022771"/>
    </source>
</evidence>
<evidence type="ECO:0000256" key="10">
    <source>
        <dbReference type="ARBA" id="ARBA00022737"/>
    </source>
</evidence>
<dbReference type="GO" id="GO:1990112">
    <property type="term" value="C:RQC complex"/>
    <property type="evidence" value="ECO:0007669"/>
    <property type="project" value="UniProtKB-UniRule"/>
</dbReference>
<dbReference type="HOGENOM" id="CLU_000471_0_0_1"/>
<sequence>MFPNHRGPSRGPPPGGLRSAPTGFSPRGRAPRGNLSAASASLSPSSSTLSYLAEPINYQTFTDGNAAVAFKSVAKKDETTRARGLEDLVAFADANPNKATGGVEEAVLEAWSRSYPRLSIDESRKVRELAHTCQFAMMKSGRKRMERFIPTVIGPWLAGTYDRDTVVAKAARDGLSSFLTSDDKSIQFYKKLQPQILEYATAALNETPATLCDLRSVKQDVAEAKHARVQYSCLALVMLLFTKLSKDDTDTLAEEYKNFFNSKSVRSSMLSADHALRRISYELYLECLNTRPELIKASVPTLKKFIVEEVQKVGQYSSLVALVKLLHKIAQINPDVWAKDEVHPYVQLKLLLEKGSQNTLATSAHDFWAEFNKLASLFPARAISVEDASGVLTSFQRGLTARDEPRDNAIGGWTAYLSMANRLIGSITPEEARKGLIEAHVLPVFGHFLAPPSASVWDSSSHLPVITNAAFLVSRSAYPDIVGSARNKWAKLASEFSGRMANSLPEVSSNFKSSQEAIANEGERWFSLISSVHESAKKNPAGSQSTNLAEDVLEQPTITILQSAVDLLKKRNYKPFGAAQLLLSAFTRTSYILASDSGKAIVTSLLPLDSRDELALLISSPSAPTLLSCLRASADIAGLREHYQAVYSSIVSTLLDNASAANAVETAKSLAILVSDASDAAHATNRRNDDLQKYLCDSCLAVAQGKSESWDLFNAVFAAKELTLANTKELAKEIVDSITIENKANALSLITALEIIASRVPNWVGDDESLQLDLMSKLLVLVELNNNKKLSAKVLALREILDNNSRNGGGAETNTSNGNLSALLTIIQSNIDNTGPESLEVDTLIEQVKNIVKSDVTSDEDKENLLPDTGAWMTDLQAFLKLGLNASLSLTSALRGAYLLVPPTVNTDGGVNVKRDRHGNTKAARMASYTTKLLGIDGFSISSLPRELQVELLYALYLVSEIGSDQVALDSHDSLWGDLSASLSSENSGFALAAAEEQISSIQSLLSSIVTALSEETTQALIELMLQQTGQLTPIAVYSARALSLVIQTRSSQSGIPSEAYLSKLNLWKVGSSETALGAVAFLAGYGDLLESSKTINTFVNRLVSEVSGLSLDPAKYEKTLTTLVVLNAALGIYEVGQVPAANNRLVFAVKHLTSWFSKETDGENEDGEDAASGESPKSSKMNTRIIAESCWALSRLMPCIKDIYGPHWERAIRFCINLWGVASTVAPENDAPLAYLHASLKLVGTIKTASEDEEASDDLADSMILFGDALWAAARKLLLARAHFPELILARPQPHQIVDDALSRMASQTPVGRLTKTAPYFTMVSSDSRGIQAAGYDFLHRAIPAEQAELSLDTILEKKVAKLPDSLLGLLVETPTLEAYPDDILATFPMRLRTYLLGWKLVFDAFSTASSKVRGDYADQLANAQLLPGLMEFTVDVLGHSVGQPLNLDREGLGEPSEIVEYSLSVADSEADERHLHRLLVHVYFLSLKFLPGVFKAWFMTCRSKQTTKALNSWTAKYFSPMLIEAALDSVAKWSDEQVEAGNGGDDDREMTVSVRKKVRQVVASYEMDETTMSITLQVPENYPIDKVECLGTNRMLVSEEKWTIWMRITEGVIAFSNGSLVDGLTAFRRNVSSTLKGQTECAICYCFISEDKKIPETRCSTCKHLFHKLCLYKWLSTSSQNTCPLCRNLIGLHYGSKTRRTEPIHP</sequence>
<dbReference type="SMART" id="SM01197">
    <property type="entry name" value="FANCL_C"/>
    <property type="match status" value="1"/>
</dbReference>
<proteinExistence type="inferred from homology"/>